<organism evidence="20 21">
    <name type="scientific">Candidatus Kuenenbacteria bacterium CG10_big_fil_rev_8_21_14_0_10_36_11</name>
    <dbReference type="NCBI Taxonomy" id="1974618"/>
    <lineage>
        <taxon>Bacteria</taxon>
        <taxon>Candidatus Kueneniibacteriota</taxon>
    </lineage>
</organism>
<dbReference type="InterPro" id="IPR012337">
    <property type="entry name" value="RNaseH-like_sf"/>
</dbReference>
<evidence type="ECO:0000256" key="2">
    <source>
        <dbReference type="ARBA" id="ARBA00012417"/>
    </source>
</evidence>
<dbReference type="GO" id="GO:0003887">
    <property type="term" value="F:DNA-directed DNA polymerase activity"/>
    <property type="evidence" value="ECO:0007669"/>
    <property type="project" value="UniProtKB-UniRule"/>
</dbReference>
<dbReference type="InterPro" id="IPR002562">
    <property type="entry name" value="3'-5'_exonuclease_dom"/>
</dbReference>
<accession>A0A2M6WBK3</accession>
<dbReference type="Gene3D" id="1.20.1060.10">
    <property type="entry name" value="Taq DNA Polymerase, Chain T, domain 4"/>
    <property type="match status" value="1"/>
</dbReference>
<proteinExistence type="inferred from homology"/>
<keyword evidence="10 16" id="KW-0269">Exonuclease</keyword>
<dbReference type="GO" id="GO:0003677">
    <property type="term" value="F:DNA binding"/>
    <property type="evidence" value="ECO:0007669"/>
    <property type="project" value="UniProtKB-UniRule"/>
</dbReference>
<gene>
    <name evidence="16" type="primary">polA</name>
    <name evidence="20" type="ORF">COU23_00535</name>
</gene>
<dbReference type="GO" id="GO:0006261">
    <property type="term" value="P:DNA-templated DNA replication"/>
    <property type="evidence" value="ECO:0007669"/>
    <property type="project" value="UniProtKB-UniRule"/>
</dbReference>
<dbReference type="Gene3D" id="3.40.50.1010">
    <property type="entry name" value="5'-nuclease"/>
    <property type="match status" value="1"/>
</dbReference>
<sequence length="937" mass="107006">MKKFLIIDANSLIHRAFHALPPLTNKKGQLVNAVYGFTTIFLKALKEIKPDYVACCFDVSRATFRKAEFAAYKANRKEQPTELYQQFPYIKELLAAFKVKVFELEGYEADDIIGTISKIIDERIKTGGVWQELKSIIVSGDMDVLQLVDDNTEVYTLKKGISDTLIYDESAVQERFGFEPKKLIDYKALRGDISDNIPGVKGIGEKTAIDLIKNFGTLDNLYGFLEKITDYQKKVDELKDKKITPSIFKKLKEQKKTAYQSRMLSEIVRDAPFKFDLDACQIENFDTEKVIGLFRDWNFNSLIGKIPQAESMMYEKQGNIFDKLKTHNSELKSNERKIKEGYNLVDTKEKYNQFIKKLQKQKIFALDTETDGLDPFKNKLIGISFAWKKEEAWYSPMENQKSKIKNQNYGELASILADEKIKKVGHNLKFDLEILETAGFQVKGLYFDTMIASYLLNPGTRQHGLDNLAFVELGYRTQSIEDLAQEKNKTKIDLSKIAVEQVANYSCEDADITWRLYEKLEPKIKTDNLLKVLEDIEIPLISVLAEMERYGVKIDIKFLNKMSAELAKRIQELENKIYQLAGLKFNVASPMQLKEILFDKLKISTAGLARIKTGISTAAGELDKLKGRHEIIDLILEFRELSKLKNTYLNPLPSLADEHNRVHTSFNQTITATGRLSSSEPNLQNIPIRTDLGAKIRQAFIAEHGYKIIAADYSQIELRIAASLSGDEKMLQAFLDGRDIHTETASEIFNVPRSDVTKQMRRHAKVINFGVIYGLGARGLALGAGVSYEEAEEFIAKYFTVFNELHDYLENTIALARNFGYTETLFGRRRYLPEINATHQQLKAQAERMAINHPIQGTAADLIKMAMIKLSERIKKEFAPGEVRMLLQIHDELVFEVREELIPRAEKIIKQEMEAVYKMKAPIRVEVTAGNSWGECK</sequence>
<evidence type="ECO:0000256" key="1">
    <source>
        <dbReference type="ARBA" id="ARBA00007705"/>
    </source>
</evidence>
<name>A0A2M6WBK3_9BACT</name>
<dbReference type="Pfam" id="PF02739">
    <property type="entry name" value="5_3_exonuc_N"/>
    <property type="match status" value="1"/>
</dbReference>
<evidence type="ECO:0000256" key="15">
    <source>
        <dbReference type="NCBIfam" id="TIGR00593"/>
    </source>
</evidence>
<evidence type="ECO:0000256" key="5">
    <source>
        <dbReference type="ARBA" id="ARBA00022695"/>
    </source>
</evidence>
<feature type="domain" description="3'-5' exonuclease" evidence="17">
    <location>
        <begin position="342"/>
        <end position="525"/>
    </location>
</feature>
<dbReference type="InterPro" id="IPR002421">
    <property type="entry name" value="5-3_exonuclease"/>
</dbReference>
<evidence type="ECO:0000256" key="16">
    <source>
        <dbReference type="RuleBase" id="RU004460"/>
    </source>
</evidence>
<dbReference type="PANTHER" id="PTHR10133:SF27">
    <property type="entry name" value="DNA POLYMERASE NU"/>
    <property type="match status" value="1"/>
</dbReference>
<evidence type="ECO:0000256" key="10">
    <source>
        <dbReference type="ARBA" id="ARBA00022839"/>
    </source>
</evidence>
<evidence type="ECO:0000256" key="13">
    <source>
        <dbReference type="ARBA" id="ARBA00023204"/>
    </source>
</evidence>
<dbReference type="CDD" id="cd08637">
    <property type="entry name" value="DNA_pol_A_pol_I_C"/>
    <property type="match status" value="1"/>
</dbReference>
<dbReference type="Pfam" id="PF00476">
    <property type="entry name" value="DNA_pol_A"/>
    <property type="match status" value="1"/>
</dbReference>
<dbReference type="SUPFAM" id="SSF88723">
    <property type="entry name" value="PIN domain-like"/>
    <property type="match status" value="1"/>
</dbReference>
<dbReference type="SUPFAM" id="SSF56672">
    <property type="entry name" value="DNA/RNA polymerases"/>
    <property type="match status" value="1"/>
</dbReference>
<dbReference type="InterPro" id="IPR019760">
    <property type="entry name" value="DNA-dir_DNA_pol_A_CS"/>
</dbReference>
<dbReference type="Pfam" id="PF01367">
    <property type="entry name" value="5_3_exonuc"/>
    <property type="match status" value="1"/>
</dbReference>
<dbReference type="SUPFAM" id="SSF47807">
    <property type="entry name" value="5' to 3' exonuclease, C-terminal subdomain"/>
    <property type="match status" value="1"/>
</dbReference>
<dbReference type="PANTHER" id="PTHR10133">
    <property type="entry name" value="DNA POLYMERASE I"/>
    <property type="match status" value="1"/>
</dbReference>
<evidence type="ECO:0000256" key="11">
    <source>
        <dbReference type="ARBA" id="ARBA00022932"/>
    </source>
</evidence>
<dbReference type="NCBIfam" id="TIGR00593">
    <property type="entry name" value="pola"/>
    <property type="match status" value="1"/>
</dbReference>
<evidence type="ECO:0000256" key="14">
    <source>
        <dbReference type="ARBA" id="ARBA00049244"/>
    </source>
</evidence>
<evidence type="ECO:0000259" key="18">
    <source>
        <dbReference type="SMART" id="SM00475"/>
    </source>
</evidence>
<comment type="caution">
    <text evidence="20">The sequence shown here is derived from an EMBL/GenBank/DDBJ whole genome shotgun (WGS) entry which is preliminary data.</text>
</comment>
<dbReference type="InterPro" id="IPR020045">
    <property type="entry name" value="DNA_polI_H3TH"/>
</dbReference>
<dbReference type="PRINTS" id="PR00868">
    <property type="entry name" value="DNAPOLI"/>
</dbReference>
<evidence type="ECO:0000259" key="19">
    <source>
        <dbReference type="SMART" id="SM00482"/>
    </source>
</evidence>
<feature type="domain" description="DNA-directed DNA polymerase family A palm" evidence="19">
    <location>
        <begin position="693"/>
        <end position="901"/>
    </location>
</feature>
<evidence type="ECO:0000313" key="21">
    <source>
        <dbReference type="Proteomes" id="UP000231464"/>
    </source>
</evidence>
<dbReference type="InterPro" id="IPR018320">
    <property type="entry name" value="DNA_polymerase_1"/>
</dbReference>
<keyword evidence="6 16" id="KW-0235">DNA replication</keyword>
<reference evidence="21" key="1">
    <citation type="submission" date="2017-09" db="EMBL/GenBank/DDBJ databases">
        <title>Depth-based differentiation of microbial function through sediment-hosted aquifers and enrichment of novel symbionts in the deep terrestrial subsurface.</title>
        <authorList>
            <person name="Probst A.J."/>
            <person name="Ladd B."/>
            <person name="Jarett J.K."/>
            <person name="Geller-Mcgrath D.E."/>
            <person name="Sieber C.M.K."/>
            <person name="Emerson J.B."/>
            <person name="Anantharaman K."/>
            <person name="Thomas B.C."/>
            <person name="Malmstrom R."/>
            <person name="Stieglmeier M."/>
            <person name="Klingl A."/>
            <person name="Woyke T."/>
            <person name="Ryan C.M."/>
            <person name="Banfield J.F."/>
        </authorList>
    </citation>
    <scope>NUCLEOTIDE SEQUENCE [LARGE SCALE GENOMIC DNA]</scope>
</reference>
<dbReference type="FunFam" id="1.10.150.20:FF:000002">
    <property type="entry name" value="DNA polymerase I"/>
    <property type="match status" value="1"/>
</dbReference>
<dbReference type="SMART" id="SM00279">
    <property type="entry name" value="HhH2"/>
    <property type="match status" value="1"/>
</dbReference>
<keyword evidence="13 16" id="KW-0234">DNA repair</keyword>
<dbReference type="SMART" id="SM00475">
    <property type="entry name" value="53EXOc"/>
    <property type="match status" value="1"/>
</dbReference>
<dbReference type="GO" id="GO:0008409">
    <property type="term" value="F:5'-3' exonuclease activity"/>
    <property type="evidence" value="ECO:0007669"/>
    <property type="project" value="UniProtKB-UniRule"/>
</dbReference>
<dbReference type="CDD" id="cd09898">
    <property type="entry name" value="H3TH_53EXO"/>
    <property type="match status" value="1"/>
</dbReference>
<protein>
    <recommendedName>
        <fullName evidence="3 15">DNA polymerase I</fullName>
        <ecNumber evidence="2 15">2.7.7.7</ecNumber>
    </recommendedName>
</protein>
<evidence type="ECO:0000259" key="17">
    <source>
        <dbReference type="SMART" id="SM00474"/>
    </source>
</evidence>
<evidence type="ECO:0000313" key="20">
    <source>
        <dbReference type="EMBL" id="PIT90055.1"/>
    </source>
</evidence>
<evidence type="ECO:0000256" key="8">
    <source>
        <dbReference type="ARBA" id="ARBA00022763"/>
    </source>
</evidence>
<dbReference type="EMBL" id="PFBP01000008">
    <property type="protein sequence ID" value="PIT90055.1"/>
    <property type="molecule type" value="Genomic_DNA"/>
</dbReference>
<keyword evidence="12 16" id="KW-0238">DNA-binding</keyword>
<keyword evidence="5 16" id="KW-0548">Nucleotidyltransferase</keyword>
<dbReference type="EC" id="2.7.7.7" evidence="2 15"/>
<evidence type="ECO:0000256" key="4">
    <source>
        <dbReference type="ARBA" id="ARBA00022679"/>
    </source>
</evidence>
<dbReference type="CDD" id="cd09859">
    <property type="entry name" value="PIN_53EXO"/>
    <property type="match status" value="1"/>
</dbReference>
<dbReference type="GO" id="GO:0006302">
    <property type="term" value="P:double-strand break repair"/>
    <property type="evidence" value="ECO:0007669"/>
    <property type="project" value="TreeGrafter"/>
</dbReference>
<dbReference type="CDD" id="cd06139">
    <property type="entry name" value="DNA_polA_I_Ecoli_like_exo"/>
    <property type="match status" value="1"/>
</dbReference>
<dbReference type="GO" id="GO:0008408">
    <property type="term" value="F:3'-5' exonuclease activity"/>
    <property type="evidence" value="ECO:0007669"/>
    <property type="project" value="UniProtKB-UniRule"/>
</dbReference>
<dbReference type="FunFam" id="1.10.150.20:FF:000003">
    <property type="entry name" value="DNA polymerase I"/>
    <property type="match status" value="1"/>
</dbReference>
<dbReference type="Gene3D" id="3.30.70.370">
    <property type="match status" value="1"/>
</dbReference>
<dbReference type="PROSITE" id="PS00447">
    <property type="entry name" value="DNA_POLYMERASE_A"/>
    <property type="match status" value="1"/>
</dbReference>
<keyword evidence="4 16" id="KW-0808">Transferase</keyword>
<dbReference type="InterPro" id="IPR001098">
    <property type="entry name" value="DNA-dir_DNA_pol_A_palm_dom"/>
</dbReference>
<dbReference type="InterPro" id="IPR036397">
    <property type="entry name" value="RNaseH_sf"/>
</dbReference>
<dbReference type="InterPro" id="IPR029060">
    <property type="entry name" value="PIN-like_dom_sf"/>
</dbReference>
<dbReference type="InterPro" id="IPR020046">
    <property type="entry name" value="5-3_exonucl_a-hlix_arch_N"/>
</dbReference>
<dbReference type="SMART" id="SM00474">
    <property type="entry name" value="35EXOc"/>
    <property type="match status" value="1"/>
</dbReference>
<dbReference type="InterPro" id="IPR036279">
    <property type="entry name" value="5-3_exonuclease_C_sf"/>
</dbReference>
<dbReference type="Proteomes" id="UP000231464">
    <property type="component" value="Unassembled WGS sequence"/>
</dbReference>
<dbReference type="SUPFAM" id="SSF53098">
    <property type="entry name" value="Ribonuclease H-like"/>
    <property type="match status" value="1"/>
</dbReference>
<evidence type="ECO:0000256" key="6">
    <source>
        <dbReference type="ARBA" id="ARBA00022705"/>
    </source>
</evidence>
<evidence type="ECO:0000256" key="3">
    <source>
        <dbReference type="ARBA" id="ARBA00020311"/>
    </source>
</evidence>
<dbReference type="InterPro" id="IPR043502">
    <property type="entry name" value="DNA/RNA_pol_sf"/>
</dbReference>
<evidence type="ECO:0000256" key="7">
    <source>
        <dbReference type="ARBA" id="ARBA00022722"/>
    </source>
</evidence>
<dbReference type="Gene3D" id="1.10.150.20">
    <property type="entry name" value="5' to 3' exonuclease, C-terminal subdomain"/>
    <property type="match status" value="2"/>
</dbReference>
<dbReference type="FunFam" id="1.20.1060.10:FF:000001">
    <property type="entry name" value="DNA polymerase I"/>
    <property type="match status" value="1"/>
</dbReference>
<evidence type="ECO:0000256" key="9">
    <source>
        <dbReference type="ARBA" id="ARBA00022801"/>
    </source>
</evidence>
<feature type="domain" description="5'-3' exonuclease" evidence="18">
    <location>
        <begin position="2"/>
        <end position="283"/>
    </location>
</feature>
<comment type="function">
    <text evidence="16">In addition to polymerase activity, this DNA polymerase exhibits 3'-5' and 5'-3' exonuclease activity.</text>
</comment>
<evidence type="ECO:0000256" key="12">
    <source>
        <dbReference type="ARBA" id="ARBA00023125"/>
    </source>
</evidence>
<keyword evidence="8 16" id="KW-0227">DNA damage</keyword>
<comment type="similarity">
    <text evidence="1 16">Belongs to the DNA polymerase type-A family.</text>
</comment>
<keyword evidence="7" id="KW-0540">Nuclease</keyword>
<keyword evidence="11 16" id="KW-0239">DNA-directed DNA polymerase</keyword>
<keyword evidence="9 16" id="KW-0378">Hydrolase</keyword>
<dbReference type="Pfam" id="PF01612">
    <property type="entry name" value="DNA_pol_A_exo1"/>
    <property type="match status" value="1"/>
</dbReference>
<dbReference type="Gene3D" id="3.30.420.10">
    <property type="entry name" value="Ribonuclease H-like superfamily/Ribonuclease H"/>
    <property type="match status" value="1"/>
</dbReference>
<dbReference type="SMART" id="SM00482">
    <property type="entry name" value="POLAc"/>
    <property type="match status" value="1"/>
</dbReference>
<dbReference type="NCBIfam" id="NF004397">
    <property type="entry name" value="PRK05755.1"/>
    <property type="match status" value="1"/>
</dbReference>
<dbReference type="InterPro" id="IPR002298">
    <property type="entry name" value="DNA_polymerase_A"/>
</dbReference>
<comment type="catalytic activity">
    <reaction evidence="14 16">
        <text>DNA(n) + a 2'-deoxyribonucleoside 5'-triphosphate = DNA(n+1) + diphosphate</text>
        <dbReference type="Rhea" id="RHEA:22508"/>
        <dbReference type="Rhea" id="RHEA-COMP:17339"/>
        <dbReference type="Rhea" id="RHEA-COMP:17340"/>
        <dbReference type="ChEBI" id="CHEBI:33019"/>
        <dbReference type="ChEBI" id="CHEBI:61560"/>
        <dbReference type="ChEBI" id="CHEBI:173112"/>
        <dbReference type="EC" id="2.7.7.7"/>
    </reaction>
</comment>
<dbReference type="AlphaFoldDB" id="A0A2M6WBK3"/>
<dbReference type="InterPro" id="IPR008918">
    <property type="entry name" value="HhH2"/>
</dbReference>